<evidence type="ECO:0000256" key="1">
    <source>
        <dbReference type="ARBA" id="ARBA00004651"/>
    </source>
</evidence>
<keyword evidence="7 9" id="KW-0129">CBS domain</keyword>
<dbReference type="InterPro" id="IPR005170">
    <property type="entry name" value="Transptr-assoc_dom"/>
</dbReference>
<dbReference type="SUPFAM" id="SSF56176">
    <property type="entry name" value="FAD-binding/transporter-associated domain-like"/>
    <property type="match status" value="1"/>
</dbReference>
<dbReference type="InterPro" id="IPR016169">
    <property type="entry name" value="FAD-bd_PCMH_sub2"/>
</dbReference>
<evidence type="ECO:0000256" key="6">
    <source>
        <dbReference type="ARBA" id="ARBA00022989"/>
    </source>
</evidence>
<dbReference type="InterPro" id="IPR000644">
    <property type="entry name" value="CBS_dom"/>
</dbReference>
<feature type="transmembrane region" description="Helical" evidence="11">
    <location>
        <begin position="134"/>
        <end position="156"/>
    </location>
</feature>
<feature type="domain" description="CNNM transmembrane" evidence="13">
    <location>
        <begin position="1"/>
        <end position="201"/>
    </location>
</feature>
<evidence type="ECO:0000256" key="11">
    <source>
        <dbReference type="SAM" id="Phobius"/>
    </source>
</evidence>
<gene>
    <name evidence="14" type="ORF">QR721_09720</name>
</gene>
<evidence type="ECO:0000256" key="4">
    <source>
        <dbReference type="ARBA" id="ARBA00022692"/>
    </source>
</evidence>
<evidence type="ECO:0000313" key="15">
    <source>
        <dbReference type="Proteomes" id="UP001180087"/>
    </source>
</evidence>
<keyword evidence="8 10" id="KW-0472">Membrane</keyword>
<feature type="domain" description="CBS" evidence="12">
    <location>
        <begin position="284"/>
        <end position="341"/>
    </location>
</feature>
<organism evidence="14 15">
    <name type="scientific">Aciduricibacillus chroicocephali</name>
    <dbReference type="NCBI Taxonomy" id="3054939"/>
    <lineage>
        <taxon>Bacteria</taxon>
        <taxon>Bacillati</taxon>
        <taxon>Bacillota</taxon>
        <taxon>Bacilli</taxon>
        <taxon>Bacillales</taxon>
        <taxon>Bacillaceae</taxon>
        <taxon>Aciduricibacillus</taxon>
    </lineage>
</organism>
<accession>A0ABY9KT53</accession>
<comment type="similarity">
    <text evidence="2">Belongs to the UPF0053 family.</text>
</comment>
<feature type="transmembrane region" description="Helical" evidence="11">
    <location>
        <begin position="97"/>
        <end position="122"/>
    </location>
</feature>
<dbReference type="SMART" id="SM01091">
    <property type="entry name" value="CorC_HlyC"/>
    <property type="match status" value="1"/>
</dbReference>
<evidence type="ECO:0000256" key="7">
    <source>
        <dbReference type="ARBA" id="ARBA00023122"/>
    </source>
</evidence>
<evidence type="ECO:0000256" key="3">
    <source>
        <dbReference type="ARBA" id="ARBA00022475"/>
    </source>
</evidence>
<dbReference type="CDD" id="cd04590">
    <property type="entry name" value="CBS_pair_CorC_HlyC_assoc"/>
    <property type="match status" value="1"/>
</dbReference>
<sequence>MDIVNLLMVAILIMLTAFFVATEFAVVKVRSTQIEHLVEEGDKKALDAKKLIDNLDNSLSACQLGITITSLGLGWLGEPTIQALLKPVFTELELSSSLTSLLSFLIAFFAITFLHVVVGELAPKTMAIQKAETIVLNLAKPLLFFTKIMYPFIWLLNGSANQLVRIFGFHSVKESEVAMTEEELRLILSESYKSGEINQSEMMYVNNIFDFDERLAKEIMVPRTEMFCLYKEDSYEENIEMIREGQFTRYPVAEEDKDHIVGLVNLKEIFTGHFAEEPISLEQFIRPIIHVSEATPIKQVLLKMQKERIHMAIVMDEYGGTAGLVTVEDILEEIVGDIRDEFDANEEELIEEIDSNTMIVSGRLLLTELNEKYHIDLLGEEDVDIDTVGGWILANHLDAEQGTTVEADGYAFIVEEIDGYQIKRVKVTRL</sequence>
<dbReference type="Proteomes" id="UP001180087">
    <property type="component" value="Chromosome"/>
</dbReference>
<feature type="transmembrane region" description="Helical" evidence="11">
    <location>
        <begin position="6"/>
        <end position="27"/>
    </location>
</feature>
<proteinExistence type="inferred from homology"/>
<dbReference type="PANTHER" id="PTHR43099:SF2">
    <property type="entry name" value="UPF0053 PROTEIN YRKA"/>
    <property type="match status" value="1"/>
</dbReference>
<dbReference type="SUPFAM" id="SSF54631">
    <property type="entry name" value="CBS-domain pair"/>
    <property type="match status" value="1"/>
</dbReference>
<keyword evidence="15" id="KW-1185">Reference proteome</keyword>
<keyword evidence="4 10" id="KW-0812">Transmembrane</keyword>
<dbReference type="Gene3D" id="3.10.580.10">
    <property type="entry name" value="CBS-domain"/>
    <property type="match status" value="1"/>
</dbReference>
<keyword evidence="5" id="KW-0677">Repeat</keyword>
<dbReference type="PANTHER" id="PTHR43099">
    <property type="entry name" value="UPF0053 PROTEIN YRKA"/>
    <property type="match status" value="1"/>
</dbReference>
<evidence type="ECO:0000256" key="9">
    <source>
        <dbReference type="PROSITE-ProRule" id="PRU00703"/>
    </source>
</evidence>
<dbReference type="Pfam" id="PF03471">
    <property type="entry name" value="CorC_HlyC"/>
    <property type="match status" value="1"/>
</dbReference>
<evidence type="ECO:0000313" key="14">
    <source>
        <dbReference type="EMBL" id="WLV23911.1"/>
    </source>
</evidence>
<dbReference type="InterPro" id="IPR044751">
    <property type="entry name" value="Ion_transp-like_CBS"/>
</dbReference>
<dbReference type="PROSITE" id="PS51371">
    <property type="entry name" value="CBS"/>
    <property type="match status" value="2"/>
</dbReference>
<evidence type="ECO:0000259" key="13">
    <source>
        <dbReference type="PROSITE" id="PS51846"/>
    </source>
</evidence>
<dbReference type="InterPro" id="IPR046342">
    <property type="entry name" value="CBS_dom_sf"/>
</dbReference>
<comment type="subcellular location">
    <subcellularLocation>
        <location evidence="1">Cell membrane</location>
        <topology evidence="1">Multi-pass membrane protein</topology>
    </subcellularLocation>
</comment>
<feature type="domain" description="CBS" evidence="12">
    <location>
        <begin position="220"/>
        <end position="281"/>
    </location>
</feature>
<keyword evidence="6 10" id="KW-1133">Transmembrane helix</keyword>
<dbReference type="InterPro" id="IPR051676">
    <property type="entry name" value="UPF0053_domain"/>
</dbReference>
<dbReference type="EMBL" id="CP129113">
    <property type="protein sequence ID" value="WLV23911.1"/>
    <property type="molecule type" value="Genomic_DNA"/>
</dbReference>
<protein>
    <submittedName>
        <fullName evidence="14">Hemolysin family protein</fullName>
    </submittedName>
</protein>
<dbReference type="RefSeq" id="WP_348026404.1">
    <property type="nucleotide sequence ID" value="NZ_CP129113.1"/>
</dbReference>
<dbReference type="Pfam" id="PF00571">
    <property type="entry name" value="CBS"/>
    <property type="match status" value="2"/>
</dbReference>
<evidence type="ECO:0000256" key="8">
    <source>
        <dbReference type="ARBA" id="ARBA00023136"/>
    </source>
</evidence>
<evidence type="ECO:0000256" key="5">
    <source>
        <dbReference type="ARBA" id="ARBA00022737"/>
    </source>
</evidence>
<dbReference type="InterPro" id="IPR036318">
    <property type="entry name" value="FAD-bd_PCMH-like_sf"/>
</dbReference>
<dbReference type="InterPro" id="IPR002550">
    <property type="entry name" value="CNNM"/>
</dbReference>
<reference evidence="14" key="1">
    <citation type="submission" date="2023-06" db="EMBL/GenBank/DDBJ databases">
        <title>A Treasure from Seagulls: Isolation and Description of Aciduricobacillus qingdaonensis gen. nov., sp. nov., a Rare Obligately Uric Acid-utilizing Member in the Family Bacillaceae.</title>
        <authorList>
            <person name="Liu W."/>
            <person name="Wang B."/>
        </authorList>
    </citation>
    <scope>NUCLEOTIDE SEQUENCE</scope>
    <source>
        <strain evidence="14">44XB</strain>
    </source>
</reference>
<dbReference type="PROSITE" id="PS51846">
    <property type="entry name" value="CNNM"/>
    <property type="match status" value="1"/>
</dbReference>
<dbReference type="Gene3D" id="3.30.465.10">
    <property type="match status" value="1"/>
</dbReference>
<evidence type="ECO:0000256" key="10">
    <source>
        <dbReference type="PROSITE-ProRule" id="PRU01193"/>
    </source>
</evidence>
<name>A0ABY9KT53_9BACI</name>
<evidence type="ECO:0000259" key="12">
    <source>
        <dbReference type="PROSITE" id="PS51371"/>
    </source>
</evidence>
<keyword evidence="3" id="KW-1003">Cell membrane</keyword>
<dbReference type="Pfam" id="PF01595">
    <property type="entry name" value="CNNM"/>
    <property type="match status" value="1"/>
</dbReference>
<evidence type="ECO:0000256" key="2">
    <source>
        <dbReference type="ARBA" id="ARBA00006337"/>
    </source>
</evidence>